<dbReference type="AlphaFoldDB" id="A0A2M8KEL9"/>
<proteinExistence type="predicted"/>
<organism evidence="1 2">
    <name type="scientific">Candidatus Portnoybacteria bacterium CG10_big_fil_rev_8_21_14_0_10_36_7</name>
    <dbReference type="NCBI Taxonomy" id="1974812"/>
    <lineage>
        <taxon>Bacteria</taxon>
        <taxon>Candidatus Portnoyibacteriota</taxon>
    </lineage>
</organism>
<protein>
    <submittedName>
        <fullName evidence="1">Uncharacterized protein</fullName>
    </submittedName>
</protein>
<name>A0A2M8KEL9_9BACT</name>
<gene>
    <name evidence="1" type="ORF">COU81_01235</name>
</gene>
<reference evidence="2" key="1">
    <citation type="submission" date="2017-09" db="EMBL/GenBank/DDBJ databases">
        <title>Depth-based differentiation of microbial function through sediment-hosted aquifers and enrichment of novel symbionts in the deep terrestrial subsurface.</title>
        <authorList>
            <person name="Probst A.J."/>
            <person name="Ladd B."/>
            <person name="Jarett J.K."/>
            <person name="Geller-Mcgrath D.E."/>
            <person name="Sieber C.M.K."/>
            <person name="Emerson J.B."/>
            <person name="Anantharaman K."/>
            <person name="Thomas B.C."/>
            <person name="Malmstrom R."/>
            <person name="Stieglmeier M."/>
            <person name="Klingl A."/>
            <person name="Woyke T."/>
            <person name="Ryan C.M."/>
            <person name="Banfield J.F."/>
        </authorList>
    </citation>
    <scope>NUCLEOTIDE SEQUENCE [LARGE SCALE GENOMIC DNA]</scope>
</reference>
<dbReference type="Proteomes" id="UP000231450">
    <property type="component" value="Unassembled WGS sequence"/>
</dbReference>
<sequence length="64" mass="7370">MTIDLSDSMSVNFEVNPYHLDMDLDDIRTALHQKGWRSSKKEKNILTKRKSQHGLGLLKSKVTN</sequence>
<comment type="caution">
    <text evidence="1">The sequence shown here is derived from an EMBL/GenBank/DDBJ whole genome shotgun (WGS) entry which is preliminary data.</text>
</comment>
<accession>A0A2M8KEL9</accession>
<dbReference type="EMBL" id="PFDW01000026">
    <property type="protein sequence ID" value="PJE58355.1"/>
    <property type="molecule type" value="Genomic_DNA"/>
</dbReference>
<evidence type="ECO:0000313" key="1">
    <source>
        <dbReference type="EMBL" id="PJE58355.1"/>
    </source>
</evidence>
<evidence type="ECO:0000313" key="2">
    <source>
        <dbReference type="Proteomes" id="UP000231450"/>
    </source>
</evidence>